<accession>A0A6A3CQ78</accession>
<gene>
    <name evidence="2" type="ORF">F3Y22_tig00003398pilonHSYRG00036</name>
</gene>
<dbReference type="Pfam" id="PF21647">
    <property type="entry name" value="DUF6857"/>
    <property type="match status" value="1"/>
</dbReference>
<dbReference type="Proteomes" id="UP000436088">
    <property type="component" value="Unassembled WGS sequence"/>
</dbReference>
<proteinExistence type="predicted"/>
<evidence type="ECO:0000313" key="2">
    <source>
        <dbReference type="EMBL" id="KAE8729742.1"/>
    </source>
</evidence>
<dbReference type="InterPro" id="IPR049172">
    <property type="entry name" value="DUF6857_pln"/>
</dbReference>
<reference evidence="2" key="1">
    <citation type="submission" date="2019-09" db="EMBL/GenBank/DDBJ databases">
        <title>Draft genome information of white flower Hibiscus syriacus.</title>
        <authorList>
            <person name="Kim Y.-M."/>
        </authorList>
    </citation>
    <scope>NUCLEOTIDE SEQUENCE [LARGE SCALE GENOMIC DNA]</scope>
    <source>
        <strain evidence="2">YM2019G1</strain>
    </source>
</reference>
<organism evidence="2 3">
    <name type="scientific">Hibiscus syriacus</name>
    <name type="common">Rose of Sharon</name>
    <dbReference type="NCBI Taxonomy" id="106335"/>
    <lineage>
        <taxon>Eukaryota</taxon>
        <taxon>Viridiplantae</taxon>
        <taxon>Streptophyta</taxon>
        <taxon>Embryophyta</taxon>
        <taxon>Tracheophyta</taxon>
        <taxon>Spermatophyta</taxon>
        <taxon>Magnoliopsida</taxon>
        <taxon>eudicotyledons</taxon>
        <taxon>Gunneridae</taxon>
        <taxon>Pentapetalae</taxon>
        <taxon>rosids</taxon>
        <taxon>malvids</taxon>
        <taxon>Malvales</taxon>
        <taxon>Malvaceae</taxon>
        <taxon>Malvoideae</taxon>
        <taxon>Hibiscus</taxon>
    </lineage>
</organism>
<keyword evidence="3" id="KW-1185">Reference proteome</keyword>
<protein>
    <submittedName>
        <fullName evidence="2">Protein TRIGALACTOSYLDIACYLGLYCEROL 2</fullName>
    </submittedName>
</protein>
<feature type="domain" description="DUF6857" evidence="1">
    <location>
        <begin position="27"/>
        <end position="305"/>
    </location>
</feature>
<dbReference type="AlphaFoldDB" id="A0A6A3CQ78"/>
<name>A0A6A3CQ78_HIBSY</name>
<dbReference type="PANTHER" id="PTHR31928">
    <property type="entry name" value="EXPRESSED PROTEIN"/>
    <property type="match status" value="1"/>
</dbReference>
<evidence type="ECO:0000313" key="3">
    <source>
        <dbReference type="Proteomes" id="UP000436088"/>
    </source>
</evidence>
<comment type="caution">
    <text evidence="2">The sequence shown here is derived from an EMBL/GenBank/DDBJ whole genome shotgun (WGS) entry which is preliminary data.</text>
</comment>
<dbReference type="EMBL" id="VEPZ02000218">
    <property type="protein sequence ID" value="KAE8729742.1"/>
    <property type="molecule type" value="Genomic_DNA"/>
</dbReference>
<dbReference type="PANTHER" id="PTHR31928:SF4">
    <property type="entry name" value="OS08G0541500 PROTEIN"/>
    <property type="match status" value="1"/>
</dbReference>
<dbReference type="InterPro" id="IPR010341">
    <property type="entry name" value="DUF936_pln"/>
</dbReference>
<evidence type="ECO:0000259" key="1">
    <source>
        <dbReference type="Pfam" id="PF21647"/>
    </source>
</evidence>
<sequence>MTRTYIGKKSGDLTNNGGLWNLIKIPINSKRLTDACVSWGSLPYSLSKLGREVLTHRDAAQTAAIEALQEAAASESLLRCLSNSYLGFMGLEPVENRGSSPVIAAKFLAFINKPQPAVDQFLTLHASLNHARMIADSLSKTIPIGSSPESEGNPLEEAVKVTSDRRKYAASWVQAALATNLSTFSVFTKEHNSMSGHATASAQTRRLPANQNILILENSAKNPSAKAQAKPRPVIGSKLVAQGILRKAGDVSGLCPKVPVEPPPGWTRGNGVDEAVDLAEMLRMESHGLVLRICGEILGYQHEISSSKDEGGGEMTPHVSSETIDLLRKKIYEYLLTHVESAAAALGGCGSQPPPIRTAETK</sequence>